<dbReference type="InterPro" id="IPR001849">
    <property type="entry name" value="PH_domain"/>
</dbReference>
<dbReference type="GO" id="GO:0005085">
    <property type="term" value="F:guanyl-nucleotide exchange factor activity"/>
    <property type="evidence" value="ECO:0007669"/>
    <property type="project" value="UniProtKB-KW"/>
</dbReference>
<evidence type="ECO:0000256" key="7">
    <source>
        <dbReference type="ARBA" id="ARBA00023212"/>
    </source>
</evidence>
<dbReference type="PANTHER" id="PTHR12673">
    <property type="entry name" value="FACIOGENITAL DYSPLASIA PROTEIN"/>
    <property type="match status" value="1"/>
</dbReference>
<dbReference type="PROSITE" id="PS50003">
    <property type="entry name" value="PH_DOMAIN"/>
    <property type="match status" value="2"/>
</dbReference>
<comment type="subcellular location">
    <subcellularLocation>
        <location evidence="1">Cytoplasm</location>
        <location evidence="1">Cytoskeleton</location>
    </subcellularLocation>
</comment>
<dbReference type="InterPro" id="IPR013083">
    <property type="entry name" value="Znf_RING/FYVE/PHD"/>
</dbReference>
<feature type="compositionally biased region" description="Low complexity" evidence="9">
    <location>
        <begin position="1019"/>
        <end position="1031"/>
    </location>
</feature>
<dbReference type="PROSITE" id="PS50178">
    <property type="entry name" value="ZF_FYVE"/>
    <property type="match status" value="1"/>
</dbReference>
<feature type="domain" description="PH" evidence="10">
    <location>
        <begin position="1444"/>
        <end position="1538"/>
    </location>
</feature>
<evidence type="ECO:0000256" key="5">
    <source>
        <dbReference type="ARBA" id="ARBA00022771"/>
    </source>
</evidence>
<dbReference type="SUPFAM" id="SSF48065">
    <property type="entry name" value="DBL homology domain (DH-domain)"/>
    <property type="match status" value="1"/>
</dbReference>
<feature type="region of interest" description="Disordered" evidence="9">
    <location>
        <begin position="198"/>
        <end position="217"/>
    </location>
</feature>
<evidence type="ECO:0000313" key="13">
    <source>
        <dbReference type="EMBL" id="AWP02921.1"/>
    </source>
</evidence>
<feature type="compositionally biased region" description="Basic and acidic residues" evidence="9">
    <location>
        <begin position="198"/>
        <end position="211"/>
    </location>
</feature>
<feature type="compositionally biased region" description="Basic and acidic residues" evidence="9">
    <location>
        <begin position="21"/>
        <end position="30"/>
    </location>
</feature>
<dbReference type="InterPro" id="IPR017455">
    <property type="entry name" value="Znf_FYVE-rel"/>
</dbReference>
<proteinExistence type="predicted"/>
<dbReference type="SUPFAM" id="SSF50729">
    <property type="entry name" value="PH domain-like"/>
    <property type="match status" value="2"/>
</dbReference>
<dbReference type="PROSITE" id="PS50010">
    <property type="entry name" value="DH_2"/>
    <property type="match status" value="1"/>
</dbReference>
<evidence type="ECO:0000256" key="3">
    <source>
        <dbReference type="ARBA" id="ARBA00022658"/>
    </source>
</evidence>
<dbReference type="GO" id="GO:0005856">
    <property type="term" value="C:cytoskeleton"/>
    <property type="evidence" value="ECO:0007669"/>
    <property type="project" value="UniProtKB-SubCell"/>
</dbReference>
<evidence type="ECO:0000256" key="2">
    <source>
        <dbReference type="ARBA" id="ARBA00022490"/>
    </source>
</evidence>
<dbReference type="Pfam" id="PF13300">
    <property type="entry name" value="DUF4078"/>
    <property type="match status" value="1"/>
</dbReference>
<keyword evidence="7" id="KW-0206">Cytoskeleton</keyword>
<feature type="domain" description="PH" evidence="10">
    <location>
        <begin position="1685"/>
        <end position="1774"/>
    </location>
</feature>
<feature type="compositionally biased region" description="Acidic residues" evidence="9">
    <location>
        <begin position="546"/>
        <end position="556"/>
    </location>
</feature>
<dbReference type="PANTHER" id="PTHR12673:SF13">
    <property type="entry name" value="FYVE, RHOGEF AND PH DOMAIN-CONTAINING PROTEIN 5"/>
    <property type="match status" value="1"/>
</dbReference>
<feature type="compositionally biased region" description="Basic and acidic residues" evidence="9">
    <location>
        <begin position="60"/>
        <end position="80"/>
    </location>
</feature>
<feature type="region of interest" description="Disordered" evidence="9">
    <location>
        <begin position="990"/>
        <end position="1039"/>
    </location>
</feature>
<evidence type="ECO:0000256" key="1">
    <source>
        <dbReference type="ARBA" id="ARBA00004245"/>
    </source>
</evidence>
<name>A0A2U9BG45_SCOMX</name>
<dbReference type="GO" id="GO:0005737">
    <property type="term" value="C:cytoplasm"/>
    <property type="evidence" value="ECO:0007669"/>
    <property type="project" value="TreeGrafter"/>
</dbReference>
<accession>A0A2U9BG45</accession>
<feature type="compositionally biased region" description="Polar residues" evidence="9">
    <location>
        <begin position="990"/>
        <end position="1002"/>
    </location>
</feature>
<feature type="compositionally biased region" description="Basic and acidic residues" evidence="9">
    <location>
        <begin position="241"/>
        <end position="273"/>
    </location>
</feature>
<feature type="region of interest" description="Disordered" evidence="9">
    <location>
        <begin position="360"/>
        <end position="399"/>
    </location>
</feature>
<feature type="region of interest" description="Disordered" evidence="9">
    <location>
        <begin position="418"/>
        <end position="455"/>
    </location>
</feature>
<feature type="region of interest" description="Disordered" evidence="9">
    <location>
        <begin position="521"/>
        <end position="558"/>
    </location>
</feature>
<dbReference type="Pfam" id="PF25449">
    <property type="entry name" value="CCDC174_GRSR"/>
    <property type="match status" value="1"/>
</dbReference>
<dbReference type="SMART" id="SM00233">
    <property type="entry name" value="PH"/>
    <property type="match status" value="2"/>
</dbReference>
<dbReference type="InterPro" id="IPR000306">
    <property type="entry name" value="Znf_FYVE"/>
</dbReference>
<dbReference type="GO" id="GO:0008270">
    <property type="term" value="F:zinc ion binding"/>
    <property type="evidence" value="ECO:0007669"/>
    <property type="project" value="UniProtKB-KW"/>
</dbReference>
<reference evidence="13 14" key="1">
    <citation type="submission" date="2017-12" db="EMBL/GenBank/DDBJ databases">
        <title>Integrating genomic resources of turbot (Scophthalmus maximus) in depth evaluation of genetic and physical mapping variation across individuals.</title>
        <authorList>
            <person name="Martinez P."/>
        </authorList>
    </citation>
    <scope>NUCLEOTIDE SEQUENCE [LARGE SCALE GENOMIC DNA]</scope>
</reference>
<dbReference type="EMBL" id="CP026248">
    <property type="protein sequence ID" value="AWP02921.1"/>
    <property type="molecule type" value="Genomic_DNA"/>
</dbReference>
<gene>
    <name evidence="13" type="ORF">SMAX5B_014311</name>
</gene>
<dbReference type="SMART" id="SM00064">
    <property type="entry name" value="FYVE"/>
    <property type="match status" value="1"/>
</dbReference>
<feature type="compositionally biased region" description="Basic and acidic residues" evidence="9">
    <location>
        <begin position="533"/>
        <end position="545"/>
    </location>
</feature>
<dbReference type="STRING" id="52904.ENSSMAP00000002617"/>
<evidence type="ECO:0000259" key="10">
    <source>
        <dbReference type="PROSITE" id="PS50003"/>
    </source>
</evidence>
<feature type="compositionally biased region" description="Basic and acidic residues" evidence="9">
    <location>
        <begin position="433"/>
        <end position="452"/>
    </location>
</feature>
<dbReference type="Pfam" id="PF00621">
    <property type="entry name" value="RhoGEF"/>
    <property type="match status" value="1"/>
</dbReference>
<keyword evidence="5 8" id="KW-0863">Zinc-finger</keyword>
<dbReference type="Pfam" id="PF01363">
    <property type="entry name" value="FYVE"/>
    <property type="match status" value="1"/>
</dbReference>
<dbReference type="InterPro" id="IPR000219">
    <property type="entry name" value="DH_dom"/>
</dbReference>
<dbReference type="Gene3D" id="2.30.29.30">
    <property type="entry name" value="Pleckstrin-homology domain (PH domain)/Phosphotyrosine-binding domain (PTB)"/>
    <property type="match status" value="2"/>
</dbReference>
<keyword evidence="6" id="KW-0862">Zinc</keyword>
<feature type="domain" description="FYVE-type" evidence="12">
    <location>
        <begin position="1572"/>
        <end position="1631"/>
    </location>
</feature>
<evidence type="ECO:0000256" key="8">
    <source>
        <dbReference type="PROSITE-ProRule" id="PRU00091"/>
    </source>
</evidence>
<feature type="region of interest" description="Disordered" evidence="9">
    <location>
        <begin position="21"/>
        <end position="80"/>
    </location>
</feature>
<feature type="region of interest" description="Disordered" evidence="9">
    <location>
        <begin position="239"/>
        <end position="311"/>
    </location>
</feature>
<evidence type="ECO:0000259" key="11">
    <source>
        <dbReference type="PROSITE" id="PS50010"/>
    </source>
</evidence>
<keyword evidence="4" id="KW-0479">Metal-binding</keyword>
<feature type="region of interest" description="Disordered" evidence="9">
    <location>
        <begin position="1190"/>
        <end position="1218"/>
    </location>
</feature>
<sequence>MDKKKKPFNLVDLKAELYRKREELKHDKPGQENAAAGSKPKSKVKKPNVWSKPNPGVSARAEKDAEQLAEEQKSLDASKRKLEEKAKLYEQMTKGDFLDEDTEGLFLVDFTQKIINKKRESLAQRHTEEQEERESSTPTPAPQNPDEEWVDFVDALGRSRRCMKKDLPDFQKIDQDLKGKGKASEKTLLSEDMRRELQRQEWERGEEEAMKRPVGPIHYEDIRGQEARELGVGYFAFSQDAEQRRKQRDTLDMLRDQTAEQRSRRERLKEKRQTILQARLAKERKRKVNSSDPRLRQSRRRKPCTQTQCMQEEKALHTDPVYDCTKPSVAPKTRFVGHTNLKLPSPLMSALRGPKPTIAPKPKLTPELNGNQGGCSEGSFLNSDGEVDEEQETQNGPKKGIRAEEHFKVSILKSPGKDLQNVSQGLEDGEMKEEEKVREEDMIHKMDEDRGLTDSGLTEEVDSLETLWVSAELTADSKAAVEMIDTDLTEDMEAEECDAGEALADTDGLSVGDISVNSIDEEAGCSSAETQDMEEKQEKLRIKEDETGDSTADDLTESLTDGSAIPINENMKDTDTQLVFLSDGEEREEDSVSDCGITCNLLKSRCGRKMKEKGENLQNIGFYDLIPEDQRHFCDTTTKYVALEDDQIHEPYYVCSNDIINREIMPRNIRLPVSPQTPQKLSSVNRSGISDGKYEETVENGQIACMSSEDYVEIRNEEHKAHTTHALSDHLDYQPRFRLVSISVPTDTDASLNSSLSESQLLSPNELDVLRDEGDLEGHIVPFLDDTTDTEQDIIDEHVYEEPGHSSEGENVFLWDRKVTGMQSRSLSHCINNNGNEMGEQFAQSPYTSGFGQPALSSSPMLNSVRHNSCTKPHYLSLYPRSLSMEAQDMPLCVYRDMEDSQRQRGALCSSGSFSRCSPLSSSGLSTPTSVVDIPPPFELAYITKRPITKSSPSLLIDGDSSEKNRKKKSSIKRFLMLKFRRKTENKSSVDVSPCSFKTSAESSHHTPSRLLDLDRRSLSSSPQLNSRSASKPTGSSEPASTFLFYKDSKRKGSAVAFLNRSVVRVESFEDRSRVPFIPLPLTKPRSISFPNTDTSDYENVPAISSDYENVQVPQQRPIPHGPFTGFFDRPASSRVLSSANDTDGYVDMSSLPGFKSRTQSPEEETESAYTEAYNVCSVAVSPLTGSVADVRGETAGEEDQGRTSDEEDGGADSNYNRQADGRSRAFYIAKELVDTERLHVKALKLLQEDFREAVGSAVGDEGEPVVEEERLREILNELPDVYTLHRRILTELENRLRQWEESQRIADIFLSRKAEFLVFTTYIGHYDRSMSLLEDSCRTSPCFAAIVHQFEQQSPIGEKVSLKHQLLQVIVRVAQYRMLLTDYLNNLSPDSKEYEDTQAAVAIVSDIEDQVNDSLKHGENLLRLVNIEYSVHGQRDLLQPGRVFVKEGTLMKVGRKSQQPRHLFLMNDVLLYTYPQQDGKYRLKNTLPLAGLKVSKPIMENVQNALTMEGTDISITLSASSFIEREDWFYTLSRAVTEHTRGSAAFNSCSGDARDRLNLSLGEKAPTLVPVSQVMMCMNCTADFSLTLRRHHCHGCGRIVCRSCSRNRYPLKYMKDRMAKVCDHCFNELKKRGGDVSALTAKSSPRPNRSSRPLSAVFQNIHPPNIWRHRKGTASFNQVTVSEEGSISGSLERSKKSKRNWKRLWFLLKDKEKAASESLPLLGFTVKLPDRQEREEEANVFQLYHKNTLYYTFKAEDNHTAQRWANAMEEATVL</sequence>
<dbReference type="InterPro" id="IPR057464">
    <property type="entry name" value="CCDC174_GRSR"/>
</dbReference>
<evidence type="ECO:0000256" key="6">
    <source>
        <dbReference type="ARBA" id="ARBA00022833"/>
    </source>
</evidence>
<dbReference type="Proteomes" id="UP000246464">
    <property type="component" value="Chromosome 6"/>
</dbReference>
<dbReference type="InterPro" id="IPR051092">
    <property type="entry name" value="FYVE_RhoGEF_PH"/>
</dbReference>
<feature type="domain" description="DH" evidence="11">
    <location>
        <begin position="1225"/>
        <end position="1415"/>
    </location>
</feature>
<dbReference type="InterPro" id="IPR035899">
    <property type="entry name" value="DBL_dom_sf"/>
</dbReference>
<feature type="compositionally biased region" description="Basic and acidic residues" evidence="9">
    <location>
        <begin position="1191"/>
        <end position="1205"/>
    </location>
</feature>
<keyword evidence="14" id="KW-1185">Reference proteome</keyword>
<keyword evidence="2" id="KW-0963">Cytoplasm</keyword>
<dbReference type="Gene3D" id="3.30.40.10">
    <property type="entry name" value="Zinc/RING finger domain, C3HC4 (zinc finger)"/>
    <property type="match status" value="1"/>
</dbReference>
<evidence type="ECO:0000259" key="12">
    <source>
        <dbReference type="PROSITE" id="PS50178"/>
    </source>
</evidence>
<dbReference type="InterPro" id="IPR011993">
    <property type="entry name" value="PH-like_dom_sf"/>
</dbReference>
<protein>
    <submittedName>
        <fullName evidence="13">Putative FYVE RhoGEF and PH domain-containing protein 5</fullName>
    </submittedName>
</protein>
<evidence type="ECO:0000256" key="4">
    <source>
        <dbReference type="ARBA" id="ARBA00022723"/>
    </source>
</evidence>
<dbReference type="Gene3D" id="1.20.900.10">
    <property type="entry name" value="Dbl homology (DH) domain"/>
    <property type="match status" value="1"/>
</dbReference>
<evidence type="ECO:0000313" key="14">
    <source>
        <dbReference type="Proteomes" id="UP000246464"/>
    </source>
</evidence>
<dbReference type="Pfam" id="PF00169">
    <property type="entry name" value="PH"/>
    <property type="match status" value="2"/>
</dbReference>
<organism evidence="13 14">
    <name type="scientific">Scophthalmus maximus</name>
    <name type="common">Turbot</name>
    <name type="synonym">Psetta maxima</name>
    <dbReference type="NCBI Taxonomy" id="52904"/>
    <lineage>
        <taxon>Eukaryota</taxon>
        <taxon>Metazoa</taxon>
        <taxon>Chordata</taxon>
        <taxon>Craniata</taxon>
        <taxon>Vertebrata</taxon>
        <taxon>Euteleostomi</taxon>
        <taxon>Actinopterygii</taxon>
        <taxon>Neopterygii</taxon>
        <taxon>Teleostei</taxon>
        <taxon>Neoteleostei</taxon>
        <taxon>Acanthomorphata</taxon>
        <taxon>Carangaria</taxon>
        <taxon>Pleuronectiformes</taxon>
        <taxon>Pleuronectoidei</taxon>
        <taxon>Scophthalmidae</taxon>
        <taxon>Scophthalmus</taxon>
    </lineage>
</organism>
<dbReference type="CDD" id="cd00160">
    <property type="entry name" value="RhoGEF"/>
    <property type="match status" value="1"/>
</dbReference>
<evidence type="ECO:0000256" key="9">
    <source>
        <dbReference type="SAM" id="MobiDB-lite"/>
    </source>
</evidence>
<keyword evidence="3" id="KW-0344">Guanine-nucleotide releasing factor</keyword>
<dbReference type="SMART" id="SM00325">
    <property type="entry name" value="RhoGEF"/>
    <property type="match status" value="1"/>
</dbReference>
<feature type="region of interest" description="Disordered" evidence="9">
    <location>
        <begin position="121"/>
        <end position="150"/>
    </location>
</feature>